<dbReference type="Proteomes" id="UP001016761">
    <property type="component" value="Unassembled WGS sequence"/>
</dbReference>
<evidence type="ECO:0000313" key="2">
    <source>
        <dbReference type="Proteomes" id="UP001016761"/>
    </source>
</evidence>
<reference evidence="1 2" key="1">
    <citation type="submission" date="2020-06" db="EMBL/GenBank/DDBJ databases">
        <title>Haloterrigena sp. nov., an extremely halophilic archaeon isolated from a saline sediment.</title>
        <authorList>
            <person name="Liu B.-B."/>
        </authorList>
    </citation>
    <scope>NUCLEOTIDE SEQUENCE [LARGE SCALE GENOMIC DNA]</scope>
    <source>
        <strain evidence="1 2">SYSU A558-1</strain>
    </source>
</reference>
<proteinExistence type="predicted"/>
<name>A0ABX2LKE0_9EURY</name>
<dbReference type="RefSeq" id="WP_174682883.1">
    <property type="nucleotide sequence ID" value="NZ_JABUQZ010000003.1"/>
</dbReference>
<dbReference type="EMBL" id="JABUQZ010000003">
    <property type="protein sequence ID" value="NUC75045.1"/>
    <property type="molecule type" value="Genomic_DNA"/>
</dbReference>
<gene>
    <name evidence="1" type="ORF">HTZ84_22530</name>
</gene>
<comment type="caution">
    <text evidence="1">The sequence shown here is derived from an EMBL/GenBank/DDBJ whole genome shotgun (WGS) entry which is preliminary data.</text>
</comment>
<evidence type="ECO:0000313" key="1">
    <source>
        <dbReference type="EMBL" id="NUC75045.1"/>
    </source>
</evidence>
<accession>A0ABX2LKE0</accession>
<organism evidence="1 2">
    <name type="scientific">Haloterrigena gelatinilytica</name>
    <dbReference type="NCBI Taxonomy" id="2741724"/>
    <lineage>
        <taxon>Archaea</taxon>
        <taxon>Methanobacteriati</taxon>
        <taxon>Methanobacteriota</taxon>
        <taxon>Stenosarchaea group</taxon>
        <taxon>Halobacteria</taxon>
        <taxon>Halobacteriales</taxon>
        <taxon>Natrialbaceae</taxon>
        <taxon>Haloterrigena</taxon>
    </lineage>
</organism>
<keyword evidence="2" id="KW-1185">Reference proteome</keyword>
<protein>
    <submittedName>
        <fullName evidence="1">Uncharacterized protein</fullName>
    </submittedName>
</protein>
<sequence length="137" mass="15487">MTEILAEPDQTAARIREYARENPDLRKNRYDGREGTVDGLCYPAAEAYYHAKDGRETDLRIYCLSWSDVNPDASGTHWYLRDGETGPWIDLGLEDAADAAGIPYAEGRHRSFMTGYDRPSKRTQRILEDLGLAEDTA</sequence>